<dbReference type="OrthoDB" id="6778555at2759"/>
<sequence length="436" mass="49445">MESAKDTESQILMKVPGEVPEKSKDSRHQKHSKPKRSIRSKTPQKKQESQSKCIDEETNGNKAGKAVENLNGNKNGNKNGEQSENGAGEMDVQVILKDIQINEDKKIINEEKVAHDTNESNKAVEKRPEQMDTTQQPEKEQKDKEVVEMEPLVLSDEADPELQLLVESSDNDDLGRSSSPLLNRCITRRSYTRNIPTPKTPKVVDTEENEAAQEDTSSQKKSSPKNVSPQKTPKVIEPVEKEAIPEDTSSQDTSAQNEERFDESAMDSLKSTSTDSSMKVEIGGDSTRLNFSDINNSFEHDSSYLDHLKERRLVSRRPIRCAEDYRRRVLKNAQNANLPFEQLNIGVKRKDRSLSPEESKKLRLDTSSFGSFFASPFASLKNRLKRDERPSSTPELLGYKDDRSNLHFNDNLDDVGKIEEAHEAEEEEKRNWCLLM</sequence>
<feature type="region of interest" description="Disordered" evidence="1">
    <location>
        <begin position="383"/>
        <end position="405"/>
    </location>
</feature>
<organism evidence="2 3">
    <name type="scientific">Phyllotreta striolata</name>
    <name type="common">Striped flea beetle</name>
    <name type="synonym">Crioceris striolata</name>
    <dbReference type="NCBI Taxonomy" id="444603"/>
    <lineage>
        <taxon>Eukaryota</taxon>
        <taxon>Metazoa</taxon>
        <taxon>Ecdysozoa</taxon>
        <taxon>Arthropoda</taxon>
        <taxon>Hexapoda</taxon>
        <taxon>Insecta</taxon>
        <taxon>Pterygota</taxon>
        <taxon>Neoptera</taxon>
        <taxon>Endopterygota</taxon>
        <taxon>Coleoptera</taxon>
        <taxon>Polyphaga</taxon>
        <taxon>Cucujiformia</taxon>
        <taxon>Chrysomeloidea</taxon>
        <taxon>Chrysomelidae</taxon>
        <taxon>Galerucinae</taxon>
        <taxon>Alticini</taxon>
        <taxon>Phyllotreta</taxon>
    </lineage>
</organism>
<feature type="compositionally biased region" description="Polar residues" evidence="1">
    <location>
        <begin position="214"/>
        <end position="231"/>
    </location>
</feature>
<reference evidence="2" key="1">
    <citation type="submission" date="2022-01" db="EMBL/GenBank/DDBJ databases">
        <authorList>
            <person name="King R."/>
        </authorList>
    </citation>
    <scope>NUCLEOTIDE SEQUENCE</scope>
</reference>
<dbReference type="AlphaFoldDB" id="A0A9N9TVR5"/>
<protein>
    <submittedName>
        <fullName evidence="2">Uncharacterized protein</fullName>
    </submittedName>
</protein>
<accession>A0A9N9TVR5</accession>
<gene>
    <name evidence="2" type="ORF">PHYEVI_LOCUS8538</name>
</gene>
<feature type="compositionally biased region" description="Basic and acidic residues" evidence="1">
    <location>
        <begin position="45"/>
        <end position="55"/>
    </location>
</feature>
<feature type="compositionally biased region" description="Basic and acidic residues" evidence="1">
    <location>
        <begin position="137"/>
        <end position="147"/>
    </location>
</feature>
<feature type="region of interest" description="Disordered" evidence="1">
    <location>
        <begin position="1"/>
        <end position="91"/>
    </location>
</feature>
<evidence type="ECO:0000256" key="1">
    <source>
        <dbReference type="SAM" id="MobiDB-lite"/>
    </source>
</evidence>
<dbReference type="EMBL" id="OU900098">
    <property type="protein sequence ID" value="CAG9862218.1"/>
    <property type="molecule type" value="Genomic_DNA"/>
</dbReference>
<proteinExistence type="predicted"/>
<feature type="compositionally biased region" description="Polar residues" evidence="1">
    <location>
        <begin position="247"/>
        <end position="256"/>
    </location>
</feature>
<dbReference type="Proteomes" id="UP001153712">
    <property type="component" value="Chromosome 5"/>
</dbReference>
<feature type="compositionally biased region" description="Basic and acidic residues" evidence="1">
    <location>
        <begin position="107"/>
        <end position="130"/>
    </location>
</feature>
<evidence type="ECO:0000313" key="2">
    <source>
        <dbReference type="EMBL" id="CAG9862218.1"/>
    </source>
</evidence>
<feature type="compositionally biased region" description="Low complexity" evidence="1">
    <location>
        <begin position="68"/>
        <end position="86"/>
    </location>
</feature>
<keyword evidence="3" id="KW-1185">Reference proteome</keyword>
<evidence type="ECO:0000313" key="3">
    <source>
        <dbReference type="Proteomes" id="UP001153712"/>
    </source>
</evidence>
<feature type="region of interest" description="Disordered" evidence="1">
    <location>
        <begin position="107"/>
        <end position="281"/>
    </location>
</feature>
<name>A0A9N9TVR5_PHYSR</name>
<feature type="compositionally biased region" description="Basic residues" evidence="1">
    <location>
        <begin position="27"/>
        <end position="44"/>
    </location>
</feature>